<protein>
    <recommendedName>
        <fullName evidence="2">Tf2-1-like SH3-like domain-containing protein</fullName>
    </recommendedName>
</protein>
<dbReference type="Pfam" id="PF13975">
    <property type="entry name" value="gag-asp_proteas"/>
    <property type="match status" value="1"/>
</dbReference>
<comment type="caution">
    <text evidence="3">The sequence shown here is derived from an EMBL/GenBank/DDBJ whole genome shotgun (WGS) entry which is preliminary data.</text>
</comment>
<evidence type="ECO:0000259" key="2">
    <source>
        <dbReference type="Pfam" id="PF24626"/>
    </source>
</evidence>
<dbReference type="CDD" id="cd00303">
    <property type="entry name" value="retropepsin_like"/>
    <property type="match status" value="1"/>
</dbReference>
<evidence type="ECO:0000313" key="3">
    <source>
        <dbReference type="EMBL" id="KAL3500665.1"/>
    </source>
</evidence>
<dbReference type="Gene3D" id="2.40.70.10">
    <property type="entry name" value="Acid Proteases"/>
    <property type="match status" value="1"/>
</dbReference>
<accession>A0ABD2Y4C6</accession>
<dbReference type="AlphaFoldDB" id="A0ABD2Y4C6"/>
<dbReference type="PANTHER" id="PTHR15503:SF45">
    <property type="entry name" value="RNA-DIRECTED DNA POLYMERASE HOMOLOG"/>
    <property type="match status" value="1"/>
</dbReference>
<dbReference type="Proteomes" id="UP001630127">
    <property type="component" value="Unassembled WGS sequence"/>
</dbReference>
<organism evidence="3 4">
    <name type="scientific">Cinchona calisaya</name>
    <dbReference type="NCBI Taxonomy" id="153742"/>
    <lineage>
        <taxon>Eukaryota</taxon>
        <taxon>Viridiplantae</taxon>
        <taxon>Streptophyta</taxon>
        <taxon>Embryophyta</taxon>
        <taxon>Tracheophyta</taxon>
        <taxon>Spermatophyta</taxon>
        <taxon>Magnoliopsida</taxon>
        <taxon>eudicotyledons</taxon>
        <taxon>Gunneridae</taxon>
        <taxon>Pentapetalae</taxon>
        <taxon>asterids</taxon>
        <taxon>lamiids</taxon>
        <taxon>Gentianales</taxon>
        <taxon>Rubiaceae</taxon>
        <taxon>Cinchonoideae</taxon>
        <taxon>Cinchoneae</taxon>
        <taxon>Cinchona</taxon>
    </lineage>
</organism>
<gene>
    <name evidence="3" type="ORF">ACH5RR_039758</name>
</gene>
<keyword evidence="4" id="KW-1185">Reference proteome</keyword>
<proteinExistence type="predicted"/>
<reference evidence="3 4" key="1">
    <citation type="submission" date="2024-11" db="EMBL/GenBank/DDBJ databases">
        <title>A near-complete genome assembly of Cinchona calisaya.</title>
        <authorList>
            <person name="Lian D.C."/>
            <person name="Zhao X.W."/>
            <person name="Wei L."/>
        </authorList>
    </citation>
    <scope>NUCLEOTIDE SEQUENCE [LARGE SCALE GENOMIC DNA]</scope>
    <source>
        <tissue evidence="3">Nenye</tissue>
    </source>
</reference>
<feature type="region of interest" description="Disordered" evidence="1">
    <location>
        <begin position="440"/>
        <end position="466"/>
    </location>
</feature>
<name>A0ABD2Y4C6_9GENT</name>
<dbReference type="Pfam" id="PF24626">
    <property type="entry name" value="SH3_Tf2-1"/>
    <property type="match status" value="1"/>
</dbReference>
<dbReference type="InterPro" id="IPR032567">
    <property type="entry name" value="RTL1-rel"/>
</dbReference>
<feature type="domain" description="Tf2-1-like SH3-like" evidence="2">
    <location>
        <begin position="345"/>
        <end position="383"/>
    </location>
</feature>
<evidence type="ECO:0000256" key="1">
    <source>
        <dbReference type="SAM" id="MobiDB-lite"/>
    </source>
</evidence>
<dbReference type="SUPFAM" id="SSF50630">
    <property type="entry name" value="Acid proteases"/>
    <property type="match status" value="1"/>
</dbReference>
<evidence type="ECO:0000313" key="4">
    <source>
        <dbReference type="Proteomes" id="UP001630127"/>
    </source>
</evidence>
<dbReference type="EMBL" id="JBJUIK010000016">
    <property type="protein sequence ID" value="KAL3500665.1"/>
    <property type="molecule type" value="Genomic_DNA"/>
</dbReference>
<dbReference type="InterPro" id="IPR056924">
    <property type="entry name" value="SH3_Tf2-1"/>
</dbReference>
<dbReference type="InterPro" id="IPR021109">
    <property type="entry name" value="Peptidase_aspartic_dom_sf"/>
</dbReference>
<sequence>MKCFFCDGPHMARECPAKAKLAAMAMEEEKVEEKQLGALRILNTIKVKKSLKKRGLMFADVEIAGHKLSALVDTGATDFFISIEAAKKLNLQVRKGMGTLKTVNTKEVPVHGLASNVDVAIGQWKGKTSLEVIFLDDYDVVIGLDFLDRISAILLPFADCIYILDSQYQCVVPLKRESGRGHKTLSAIQLCSGVKRGDPTFLATLKVDEGDNQREPEVIAAVLEEFKSVMPTELPKELPPKRTVDHEIELIPGTKPLAMAPYCMAPPELTELRKQVGWQDFLAKFDCEQLGRVNSAADALSRKTVLAATSQLESLSADRIKEGLKPDAAARSLLGYAKEGKTRGYEGPFKVVRRVGKVACKVDLPSKLKLHRMFHVSLFKLYHGDNEEPNSGLSRRAPTGAKTSYDHEGDCILKVREVRKRYCKPRIKYKVRWKARIGGSRSKPLGSSRSRLTHSIPPKPTRTLPE</sequence>
<dbReference type="PANTHER" id="PTHR15503">
    <property type="entry name" value="LDOC1 RELATED"/>
    <property type="match status" value="1"/>
</dbReference>